<dbReference type="Gene3D" id="3.30.70.330">
    <property type="match status" value="1"/>
</dbReference>
<evidence type="ECO:0000256" key="4">
    <source>
        <dbReference type="ARBA" id="ARBA00022840"/>
    </source>
</evidence>
<comment type="similarity">
    <text evidence="5">Belongs to the DEAD box helicase family.</text>
</comment>
<proteinExistence type="inferred from homology"/>
<dbReference type="SMART" id="SM00487">
    <property type="entry name" value="DEXDc"/>
    <property type="match status" value="1"/>
</dbReference>
<reference evidence="8 9" key="1">
    <citation type="submission" date="2020-08" db="EMBL/GenBank/DDBJ databases">
        <title>Genome public.</title>
        <authorList>
            <person name="Liu C."/>
            <person name="Sun Q."/>
        </authorList>
    </citation>
    <scope>NUCLEOTIDE SEQUENCE [LARGE SCALE GENOMIC DNA]</scope>
    <source>
        <strain evidence="8 9">NSJ-56</strain>
    </source>
</reference>
<dbReference type="PROSITE" id="PS51192">
    <property type="entry name" value="HELICASE_ATP_BIND_1"/>
    <property type="match status" value="1"/>
</dbReference>
<evidence type="ECO:0000313" key="8">
    <source>
        <dbReference type="EMBL" id="MBC5621220.1"/>
    </source>
</evidence>
<evidence type="ECO:0000256" key="5">
    <source>
        <dbReference type="ARBA" id="ARBA00038437"/>
    </source>
</evidence>
<evidence type="ECO:0000256" key="3">
    <source>
        <dbReference type="ARBA" id="ARBA00022806"/>
    </source>
</evidence>
<dbReference type="InterPro" id="IPR011545">
    <property type="entry name" value="DEAD/DEAH_box_helicase_dom"/>
</dbReference>
<dbReference type="InterPro" id="IPR050079">
    <property type="entry name" value="DEAD_box_RNA_helicase"/>
</dbReference>
<dbReference type="SUPFAM" id="SSF52540">
    <property type="entry name" value="P-loop containing nucleoside triphosphate hydrolases"/>
    <property type="match status" value="1"/>
</dbReference>
<dbReference type="Pfam" id="PF00270">
    <property type="entry name" value="DEAD"/>
    <property type="match status" value="1"/>
</dbReference>
<dbReference type="Pfam" id="PF03880">
    <property type="entry name" value="DbpA"/>
    <property type="match status" value="1"/>
</dbReference>
<dbReference type="EMBL" id="JACOOH010000003">
    <property type="protein sequence ID" value="MBC5621220.1"/>
    <property type="molecule type" value="Genomic_DNA"/>
</dbReference>
<accession>A0ABR7D124</accession>
<dbReference type="InterPro" id="IPR012677">
    <property type="entry name" value="Nucleotide-bd_a/b_plait_sf"/>
</dbReference>
<evidence type="ECO:0000313" key="9">
    <source>
        <dbReference type="Proteomes" id="UP000646484"/>
    </source>
</evidence>
<dbReference type="PANTHER" id="PTHR47959">
    <property type="entry name" value="ATP-DEPENDENT RNA HELICASE RHLE-RELATED"/>
    <property type="match status" value="1"/>
</dbReference>
<dbReference type="InterPro" id="IPR014001">
    <property type="entry name" value="Helicase_ATP-bd"/>
</dbReference>
<dbReference type="Pfam" id="PF00271">
    <property type="entry name" value="Helicase_C"/>
    <property type="match status" value="1"/>
</dbReference>
<feature type="domain" description="Helicase C-terminal" evidence="7">
    <location>
        <begin position="216"/>
        <end position="363"/>
    </location>
</feature>
<dbReference type="InterPro" id="IPR005580">
    <property type="entry name" value="DbpA/CsdA_RNA-bd_dom"/>
</dbReference>
<evidence type="ECO:0000259" key="6">
    <source>
        <dbReference type="PROSITE" id="PS51192"/>
    </source>
</evidence>
<dbReference type="Gene3D" id="3.40.50.300">
    <property type="entry name" value="P-loop containing nucleotide triphosphate hydrolases"/>
    <property type="match status" value="2"/>
</dbReference>
<name>A0ABR7D124_9BACT</name>
<dbReference type="CDD" id="cd00268">
    <property type="entry name" value="DEADc"/>
    <property type="match status" value="1"/>
</dbReference>
<dbReference type="SMART" id="SM00490">
    <property type="entry name" value="HELICc"/>
    <property type="match status" value="1"/>
</dbReference>
<dbReference type="PROSITE" id="PS51194">
    <property type="entry name" value="HELICASE_CTER"/>
    <property type="match status" value="1"/>
</dbReference>
<keyword evidence="2" id="KW-0378">Hydrolase</keyword>
<sequence length="436" mass="49390">MIYDLRLALENIGITSLNEMQEASLRAYKQSDNIILLSPTGSGKTLAFLLPLIESLDTEKNDIQALILTPARELAMQIENVFRSLKSGLRVVCCYGGHDINVETRSLAHAPALLIGTPGRILDHIEHGTINISTVSTIILDEFDKSLEFGFLGEMERIFSYLPNLHKRVLTSATNVVDIPAFTGVVSPCTLDFQHNAAPDLTVKSVYSRGESKLDTLYKLLCELDEAPVLIFCNFRERAEEVSDYLWEREVDNQFFHGGMEQDERERALCKFRNGSTNIFISTDLASRGLDIPEIKYIIHYHLPKKEDAFIHRNGRTARMNASGTAFLLFDDEDELPEYLTEAPETFSLTRKNSSPATPRWTTLYIGKGKKDKVNKMDIVGFLCQKGQLKKEDIGKIEVKDYHAFVAVRRGNIRQLLSRVRNEKIKNMKTKIDIAR</sequence>
<gene>
    <name evidence="8" type="ORF">H8S64_08925</name>
</gene>
<dbReference type="PANTHER" id="PTHR47959:SF1">
    <property type="entry name" value="ATP-DEPENDENT RNA HELICASE DBPA"/>
    <property type="match status" value="1"/>
</dbReference>
<comment type="caution">
    <text evidence="8">The sequence shown here is derived from an EMBL/GenBank/DDBJ whole genome shotgun (WGS) entry which is preliminary data.</text>
</comment>
<keyword evidence="4" id="KW-0067">ATP-binding</keyword>
<organism evidence="8 9">
    <name type="scientific">Butyricimonas hominis</name>
    <dbReference type="NCBI Taxonomy" id="2763032"/>
    <lineage>
        <taxon>Bacteria</taxon>
        <taxon>Pseudomonadati</taxon>
        <taxon>Bacteroidota</taxon>
        <taxon>Bacteroidia</taxon>
        <taxon>Bacteroidales</taxon>
        <taxon>Odoribacteraceae</taxon>
        <taxon>Butyricimonas</taxon>
    </lineage>
</organism>
<dbReference type="Proteomes" id="UP000646484">
    <property type="component" value="Unassembled WGS sequence"/>
</dbReference>
<dbReference type="CDD" id="cd18787">
    <property type="entry name" value="SF2_C_DEAD"/>
    <property type="match status" value="1"/>
</dbReference>
<evidence type="ECO:0000256" key="2">
    <source>
        <dbReference type="ARBA" id="ARBA00022801"/>
    </source>
</evidence>
<dbReference type="GO" id="GO:0004386">
    <property type="term" value="F:helicase activity"/>
    <property type="evidence" value="ECO:0007669"/>
    <property type="project" value="UniProtKB-KW"/>
</dbReference>
<evidence type="ECO:0000259" key="7">
    <source>
        <dbReference type="PROSITE" id="PS51194"/>
    </source>
</evidence>
<protein>
    <submittedName>
        <fullName evidence="8">DEAD/DEAH box helicase</fullName>
    </submittedName>
</protein>
<dbReference type="RefSeq" id="WP_186975781.1">
    <property type="nucleotide sequence ID" value="NZ_JACOOH010000003.1"/>
</dbReference>
<keyword evidence="9" id="KW-1185">Reference proteome</keyword>
<feature type="domain" description="Helicase ATP-binding" evidence="6">
    <location>
        <begin position="25"/>
        <end position="174"/>
    </location>
</feature>
<dbReference type="InterPro" id="IPR044742">
    <property type="entry name" value="DEAD/DEAH_RhlB"/>
</dbReference>
<evidence type="ECO:0000256" key="1">
    <source>
        <dbReference type="ARBA" id="ARBA00022741"/>
    </source>
</evidence>
<keyword evidence="3 8" id="KW-0347">Helicase</keyword>
<keyword evidence="1" id="KW-0547">Nucleotide-binding</keyword>
<dbReference type="InterPro" id="IPR001650">
    <property type="entry name" value="Helicase_C-like"/>
</dbReference>
<dbReference type="InterPro" id="IPR027417">
    <property type="entry name" value="P-loop_NTPase"/>
</dbReference>